<comment type="caution">
    <text evidence="6">The sequence shown here is derived from an EMBL/GenBank/DDBJ whole genome shotgun (WGS) entry which is preliminary data.</text>
</comment>
<sequence length="217" mass="25001">MYALSGFDLFNCFSQAELIRLFHSDNYRITQYNKGQVIHLQNEICRTMDIVLKGRVAVQKINEEGNILKINVFSAGSILGANLLFSNRNFYPMTVISESQTVLLHIYKELVLELSQTNAHFMTGLMTVISDRILLLTDKIDAISLKTVRQKIVDFLKYEYSIQKSNVLKLTISKRDLAERFGIQRTSLSRELNKMRKEGLLEYSAKTITLKRIDIVK</sequence>
<keyword evidence="7" id="KW-1185">Reference proteome</keyword>
<dbReference type="OrthoDB" id="3176638at2"/>
<feature type="domain" description="Cyclic nucleotide-binding" evidence="4">
    <location>
        <begin position="9"/>
        <end position="114"/>
    </location>
</feature>
<dbReference type="PATRIC" id="fig|36849.3.peg.1895"/>
<dbReference type="InterPro" id="IPR018490">
    <property type="entry name" value="cNMP-bd_dom_sf"/>
</dbReference>
<dbReference type="InterPro" id="IPR036390">
    <property type="entry name" value="WH_DNA-bd_sf"/>
</dbReference>
<dbReference type="AlphaFoldDB" id="A0A0P9AGZ3"/>
<dbReference type="InterPro" id="IPR050397">
    <property type="entry name" value="Env_Response_Regulators"/>
</dbReference>
<keyword evidence="3" id="KW-0804">Transcription</keyword>
<proteinExistence type="predicted"/>
<dbReference type="Gene3D" id="2.60.120.10">
    <property type="entry name" value="Jelly Rolls"/>
    <property type="match status" value="1"/>
</dbReference>
<dbReference type="CDD" id="cd00038">
    <property type="entry name" value="CAP_ED"/>
    <property type="match status" value="1"/>
</dbReference>
<dbReference type="InterPro" id="IPR014710">
    <property type="entry name" value="RmlC-like_jellyroll"/>
</dbReference>
<dbReference type="RefSeq" id="WP_054874849.1">
    <property type="nucleotide sequence ID" value="NZ_LKET01000029.1"/>
</dbReference>
<dbReference type="PANTHER" id="PTHR24567:SF58">
    <property type="entry name" value="CYCLIC AMP-BINDING REGULATORY PROTEIN"/>
    <property type="match status" value="1"/>
</dbReference>
<dbReference type="PROSITE" id="PS50042">
    <property type="entry name" value="CNMP_BINDING_3"/>
    <property type="match status" value="1"/>
</dbReference>
<evidence type="ECO:0000256" key="1">
    <source>
        <dbReference type="ARBA" id="ARBA00023015"/>
    </source>
</evidence>
<dbReference type="SUPFAM" id="SSF46785">
    <property type="entry name" value="Winged helix' DNA-binding domain"/>
    <property type="match status" value="1"/>
</dbReference>
<dbReference type="GO" id="GO:0003700">
    <property type="term" value="F:DNA-binding transcription factor activity"/>
    <property type="evidence" value="ECO:0007669"/>
    <property type="project" value="TreeGrafter"/>
</dbReference>
<dbReference type="GO" id="GO:0005829">
    <property type="term" value="C:cytosol"/>
    <property type="evidence" value="ECO:0007669"/>
    <property type="project" value="TreeGrafter"/>
</dbReference>
<evidence type="ECO:0000256" key="3">
    <source>
        <dbReference type="ARBA" id="ARBA00023163"/>
    </source>
</evidence>
<dbReference type="SMART" id="SM00419">
    <property type="entry name" value="HTH_CRP"/>
    <property type="match status" value="1"/>
</dbReference>
<evidence type="ECO:0000313" key="7">
    <source>
        <dbReference type="Proteomes" id="UP000050326"/>
    </source>
</evidence>
<gene>
    <name evidence="6" type="ORF">OXPF_18000</name>
</gene>
<evidence type="ECO:0000313" key="6">
    <source>
        <dbReference type="EMBL" id="KPU44714.1"/>
    </source>
</evidence>
<evidence type="ECO:0000259" key="5">
    <source>
        <dbReference type="PROSITE" id="PS51063"/>
    </source>
</evidence>
<dbReference type="Proteomes" id="UP000050326">
    <property type="component" value="Unassembled WGS sequence"/>
</dbReference>
<dbReference type="GO" id="GO:0003677">
    <property type="term" value="F:DNA binding"/>
    <property type="evidence" value="ECO:0007669"/>
    <property type="project" value="UniProtKB-KW"/>
</dbReference>
<dbReference type="STRING" id="36849.OXPF_18000"/>
<feature type="domain" description="HTH crp-type" evidence="5">
    <location>
        <begin position="146"/>
        <end position="214"/>
    </location>
</feature>
<reference evidence="6 7" key="1">
    <citation type="submission" date="2015-09" db="EMBL/GenBank/DDBJ databases">
        <title>Genome sequence of Oxobacter pfennigii DSM 3222.</title>
        <authorList>
            <person name="Poehlein A."/>
            <person name="Bengelsdorf F.R."/>
            <person name="Schiel-Bengelsdorf B."/>
            <person name="Duerre P."/>
            <person name="Daniel R."/>
        </authorList>
    </citation>
    <scope>NUCLEOTIDE SEQUENCE [LARGE SCALE GENOMIC DNA]</scope>
    <source>
        <strain evidence="6 7">DSM 3222</strain>
    </source>
</reference>
<dbReference type="InterPro" id="IPR000595">
    <property type="entry name" value="cNMP-bd_dom"/>
</dbReference>
<dbReference type="PANTHER" id="PTHR24567">
    <property type="entry name" value="CRP FAMILY TRANSCRIPTIONAL REGULATORY PROTEIN"/>
    <property type="match status" value="1"/>
</dbReference>
<dbReference type="EMBL" id="LKET01000029">
    <property type="protein sequence ID" value="KPU44714.1"/>
    <property type="molecule type" value="Genomic_DNA"/>
</dbReference>
<dbReference type="Pfam" id="PF13545">
    <property type="entry name" value="HTH_Crp_2"/>
    <property type="match status" value="1"/>
</dbReference>
<evidence type="ECO:0000259" key="4">
    <source>
        <dbReference type="PROSITE" id="PS50042"/>
    </source>
</evidence>
<keyword evidence="2 6" id="KW-0238">DNA-binding</keyword>
<dbReference type="Pfam" id="PF00027">
    <property type="entry name" value="cNMP_binding"/>
    <property type="match status" value="1"/>
</dbReference>
<name>A0A0P9AGZ3_9CLOT</name>
<dbReference type="PROSITE" id="PS51063">
    <property type="entry name" value="HTH_CRP_2"/>
    <property type="match status" value="1"/>
</dbReference>
<organism evidence="6 7">
    <name type="scientific">Oxobacter pfennigii</name>
    <dbReference type="NCBI Taxonomy" id="36849"/>
    <lineage>
        <taxon>Bacteria</taxon>
        <taxon>Bacillati</taxon>
        <taxon>Bacillota</taxon>
        <taxon>Clostridia</taxon>
        <taxon>Eubacteriales</taxon>
        <taxon>Clostridiaceae</taxon>
        <taxon>Oxobacter</taxon>
    </lineage>
</organism>
<keyword evidence="1" id="KW-0805">Transcription regulation</keyword>
<accession>A0A0P9AGZ3</accession>
<protein>
    <submittedName>
        <fullName evidence="6">DNA-binding transcriptional dual regulator Crp</fullName>
    </submittedName>
</protein>
<evidence type="ECO:0000256" key="2">
    <source>
        <dbReference type="ARBA" id="ARBA00023125"/>
    </source>
</evidence>
<dbReference type="InterPro" id="IPR012318">
    <property type="entry name" value="HTH_CRP"/>
</dbReference>
<dbReference type="SUPFAM" id="SSF51206">
    <property type="entry name" value="cAMP-binding domain-like"/>
    <property type="match status" value="1"/>
</dbReference>